<dbReference type="EMBL" id="JABSOD010000001">
    <property type="protein sequence ID" value="NRQ41080.1"/>
    <property type="molecule type" value="Genomic_DNA"/>
</dbReference>
<evidence type="ECO:0000313" key="3">
    <source>
        <dbReference type="Proteomes" id="UP000523161"/>
    </source>
</evidence>
<dbReference type="RefSeq" id="WP_173499334.1">
    <property type="nucleotide sequence ID" value="NZ_JABSOD010000001.1"/>
</dbReference>
<dbReference type="Gene3D" id="2.60.40.1890">
    <property type="entry name" value="PCu(A)C copper chaperone"/>
    <property type="match status" value="1"/>
</dbReference>
<feature type="signal peptide" evidence="1">
    <location>
        <begin position="1"/>
        <end position="17"/>
    </location>
</feature>
<dbReference type="SUPFAM" id="SSF110087">
    <property type="entry name" value="DR1885-like metal-binding protein"/>
    <property type="match status" value="1"/>
</dbReference>
<dbReference type="InterPro" id="IPR007410">
    <property type="entry name" value="LpqE-like"/>
</dbReference>
<proteinExistence type="predicted"/>
<dbReference type="PANTHER" id="PTHR36302:SF1">
    <property type="entry name" value="COPPER CHAPERONE PCU(A)C"/>
    <property type="match status" value="1"/>
</dbReference>
<accession>A0A7Y5AMF1</accession>
<comment type="caution">
    <text evidence="2">The sequence shown here is derived from an EMBL/GenBank/DDBJ whole genome shotgun (WGS) entry which is preliminary data.</text>
</comment>
<reference evidence="2 3" key="1">
    <citation type="submission" date="2020-06" db="EMBL/GenBank/DDBJ databases">
        <title>Rheinheimera sp. nov., a marine bacterium isolated from coastal.</title>
        <authorList>
            <person name="Yu Q."/>
            <person name="Qi Y."/>
            <person name="Pu J."/>
        </authorList>
    </citation>
    <scope>NUCLEOTIDE SEQUENCE [LARGE SCALE GENOMIC DNA]</scope>
    <source>
        <strain evidence="2 3">YQF-2</strain>
    </source>
</reference>
<dbReference type="InterPro" id="IPR036182">
    <property type="entry name" value="PCuAC_sf"/>
</dbReference>
<evidence type="ECO:0000313" key="2">
    <source>
        <dbReference type="EMBL" id="NRQ41080.1"/>
    </source>
</evidence>
<protein>
    <submittedName>
        <fullName evidence="2">Copper chaperone PCu(A)C</fullName>
    </submittedName>
</protein>
<dbReference type="AlphaFoldDB" id="A0A7Y5AMF1"/>
<sequence>MRLIYAALLLCSINVLADSSLAVSVTNGEIRQPMPGRTVTAGYLTLHNQSTQAIILTGASSPAFARTELHQHSHKDGMMRMEKVEQITVDAGGSVEFVPGGLHLMFFEPAAALEVEQTVPLSLQFSNGQELMLTLPVVAMPKR</sequence>
<dbReference type="PANTHER" id="PTHR36302">
    <property type="entry name" value="BLR7088 PROTEIN"/>
    <property type="match status" value="1"/>
</dbReference>
<organism evidence="2 3">
    <name type="scientific">Rheinheimera lutimaris</name>
    <dbReference type="NCBI Taxonomy" id="2740584"/>
    <lineage>
        <taxon>Bacteria</taxon>
        <taxon>Pseudomonadati</taxon>
        <taxon>Pseudomonadota</taxon>
        <taxon>Gammaproteobacteria</taxon>
        <taxon>Chromatiales</taxon>
        <taxon>Chromatiaceae</taxon>
        <taxon>Rheinheimera</taxon>
    </lineage>
</organism>
<keyword evidence="1" id="KW-0732">Signal</keyword>
<dbReference type="Proteomes" id="UP000523161">
    <property type="component" value="Unassembled WGS sequence"/>
</dbReference>
<gene>
    <name evidence="2" type="ORF">HRH59_00630</name>
</gene>
<evidence type="ECO:0000256" key="1">
    <source>
        <dbReference type="SAM" id="SignalP"/>
    </source>
</evidence>
<dbReference type="Pfam" id="PF04314">
    <property type="entry name" value="PCuAC"/>
    <property type="match status" value="1"/>
</dbReference>
<name>A0A7Y5AMF1_9GAMM</name>
<feature type="chain" id="PRO_5030917862" evidence="1">
    <location>
        <begin position="18"/>
        <end position="143"/>
    </location>
</feature>
<keyword evidence="3" id="KW-1185">Reference proteome</keyword>
<dbReference type="InterPro" id="IPR058248">
    <property type="entry name" value="Lxx211020-like"/>
</dbReference>